<name>A0A853GP30_9BURK</name>
<sequence>MSQPYLIIEQEAYELRLDDKLLTRMAGGAASLLAGGGLPLREIDIETAIERAEDWLMPFSKLFEGLQLKVRDGTDRLRSHFGDLENYSVEQVEQAFTNAHYDVVHMRANDSDSVADIVLLRELAHHGKLSGVVLDIAGVKLK</sequence>
<protein>
    <submittedName>
        <fullName evidence="1">Uncharacterized protein</fullName>
    </submittedName>
</protein>
<accession>A0A853GP30</accession>
<proteinExistence type="predicted"/>
<reference evidence="1 2" key="1">
    <citation type="submission" date="2020-07" db="EMBL/GenBank/DDBJ databases">
        <title>Taxonomic revisions and descriptions of new bacterial species based on genomic comparisons in the high-G+C-content subgroup of the family Alcaligenaceae.</title>
        <authorList>
            <person name="Szabo A."/>
            <person name="Felfoldi T."/>
        </authorList>
    </citation>
    <scope>NUCLEOTIDE SEQUENCE [LARGE SCALE GENOMIC DNA]</scope>
    <source>
        <strain evidence="1 2">DSM 25667</strain>
    </source>
</reference>
<dbReference type="AlphaFoldDB" id="A0A853GP30"/>
<comment type="caution">
    <text evidence="1">The sequence shown here is derived from an EMBL/GenBank/DDBJ whole genome shotgun (WGS) entry which is preliminary data.</text>
</comment>
<organism evidence="1 2">
    <name type="scientific">Pollutimonas harenae</name>
    <dbReference type="NCBI Taxonomy" id="657015"/>
    <lineage>
        <taxon>Bacteria</taxon>
        <taxon>Pseudomonadati</taxon>
        <taxon>Pseudomonadota</taxon>
        <taxon>Betaproteobacteria</taxon>
        <taxon>Burkholderiales</taxon>
        <taxon>Alcaligenaceae</taxon>
        <taxon>Pollutimonas</taxon>
    </lineage>
</organism>
<evidence type="ECO:0000313" key="2">
    <source>
        <dbReference type="Proteomes" id="UP000554144"/>
    </source>
</evidence>
<gene>
    <name evidence="1" type="ORF">H0A62_04145</name>
</gene>
<dbReference type="Proteomes" id="UP000554144">
    <property type="component" value="Unassembled WGS sequence"/>
</dbReference>
<keyword evidence="2" id="KW-1185">Reference proteome</keyword>
<dbReference type="RefSeq" id="WP_130037971.1">
    <property type="nucleotide sequence ID" value="NZ_JACCEV010000001.1"/>
</dbReference>
<dbReference type="EMBL" id="JACCEV010000001">
    <property type="protein sequence ID" value="NYT84788.1"/>
    <property type="molecule type" value="Genomic_DNA"/>
</dbReference>
<evidence type="ECO:0000313" key="1">
    <source>
        <dbReference type="EMBL" id="NYT84788.1"/>
    </source>
</evidence>
<dbReference type="OrthoDB" id="6504658at2"/>